<evidence type="ECO:0000256" key="7">
    <source>
        <dbReference type="ARBA" id="ARBA00049244"/>
    </source>
</evidence>
<dbReference type="CDD" id="cd04485">
    <property type="entry name" value="DnaE_OBF"/>
    <property type="match status" value="1"/>
</dbReference>
<dbReference type="AlphaFoldDB" id="A6DMI0"/>
<dbReference type="InterPro" id="IPR011708">
    <property type="entry name" value="DNA_pol3_alpha_NTPase_dom"/>
</dbReference>
<name>A6DMI0_9BACT</name>
<keyword evidence="6" id="KW-0239">DNA-directed DNA polymerase</keyword>
<evidence type="ECO:0000259" key="10">
    <source>
        <dbReference type="Pfam" id="PF14579"/>
    </source>
</evidence>
<dbReference type="NCBIfam" id="TIGR00594">
    <property type="entry name" value="polc"/>
    <property type="match status" value="1"/>
</dbReference>
<feature type="domain" description="PHP" evidence="8">
    <location>
        <begin position="2"/>
        <end position="160"/>
    </location>
</feature>
<proteinExistence type="predicted"/>
<keyword evidence="13" id="KW-1185">Reference proteome</keyword>
<dbReference type="EC" id="2.7.7.7" evidence="1"/>
<evidence type="ECO:0000259" key="8">
    <source>
        <dbReference type="Pfam" id="PF02811"/>
    </source>
</evidence>
<evidence type="ECO:0000256" key="5">
    <source>
        <dbReference type="ARBA" id="ARBA00022705"/>
    </source>
</evidence>
<dbReference type="EMBL" id="ABCK01000011">
    <property type="protein sequence ID" value="EDM27170.1"/>
    <property type="molecule type" value="Genomic_DNA"/>
</dbReference>
<dbReference type="PANTHER" id="PTHR32294:SF0">
    <property type="entry name" value="DNA POLYMERASE III SUBUNIT ALPHA"/>
    <property type="match status" value="1"/>
</dbReference>
<evidence type="ECO:0000256" key="1">
    <source>
        <dbReference type="ARBA" id="ARBA00012417"/>
    </source>
</evidence>
<dbReference type="STRING" id="313628.LNTAR_15912"/>
<dbReference type="Gene3D" id="1.10.10.1600">
    <property type="entry name" value="Bacterial DNA polymerase III alpha subunit, thumb domain"/>
    <property type="match status" value="1"/>
</dbReference>
<evidence type="ECO:0000256" key="4">
    <source>
        <dbReference type="ARBA" id="ARBA00022695"/>
    </source>
</evidence>
<dbReference type="Pfam" id="PF07733">
    <property type="entry name" value="DNA_pol3_alpha"/>
    <property type="match status" value="1"/>
</dbReference>
<dbReference type="Gene3D" id="1.10.150.870">
    <property type="match status" value="1"/>
</dbReference>
<feature type="domain" description="DNA polymerase helix-hairpin-helix motif" evidence="10">
    <location>
        <begin position="784"/>
        <end position="871"/>
    </location>
</feature>
<sequence length="1223" mass="139092">MLQSACTMPALIKRLEEGGFEAAALTDFANMCGSIAFTNGLKKANIKPILGCYTYLNNSRTQNPSNMSSFNGLILLAKNNVGYQNLCKINAQSHLESFHIKPRIDRSFLRQYSEGIIAIAPFHDSDIASDLSKNIDPTNALNFYVDIFGKENFYLEIQKHKREGDDEKYPLVLQLAKDNEIGLVASQTVYYPEAKMAIPHDIVCCVGEKTVHDPQKLRFPEKNYYLHLPEEMEGLFSDVPEALENTRKIANQCDVAFDTSEHYPVYPMSDDRTQQQFLLEICVGGLKERYGLDHKNPKDQREKEIVERTDFELGVIHKSGYDSYFLVVWDFINWSKTNDIPVGPGRGSGAGSIVAYLTGITNIDPIKYNLLFERFLNPERISPPDFDIDFCERRRPEVIDYVRKKYGSEKVAQIGTYGTMKAKAVIKDVTRALGYEHTRADQITKLIPEDLKITLHKALFDPKIKSEELIALNDSEEWVKQIIDNAMPLEGLNRNMGIHACGVIIGDQELTNLIPLISGANGEVVTQFSAGPCEDLGLLKMDFLGLRTLTLIKDTLGLIKENHDIEIDIEAIPIDDRRTYKLFQEGKTTAVFQYESAGMQKYMKELQPTVFPDLIAMNALYRPGPIAYIPSFIERKHGREEITYDCEGMDEYLQETYGITVYQEQVMLLSQKLGNFTKGEADTLRKAMGKKKMDLLAQLKPKFLDQGEGNGHDRKKLEETWEKWEAFASYAFNKSHSTCYAWVAYQTAYLKAHYPAEFMAAVMTSELGNADKVTFFLEECRNLGLKVLPPNINKSKVTFSVENGAIRFALGAIKGVGTSASETIVRIRKEGEYESFMNLCERVGHTNVSRKVLEGIIASGGMDEFGNKRSALTQFIDRALEHSSSKANDLAMGQMSLFAEVEEVNTISPDDSMPEWDLRYKLDMEKTLLGFYATGHPVGEHKQLIKKFSSNSITGLKKQSEDRAVARLGVMISNLNLRKTKKGKTFASFNAEDLSDGIECICWDYDQNSEALKDNSTILIEAEFSREPRTQLIVRNAIPIHESVSAHTEQTLIILDESKLDQEKESQFKELCSKNIGIVNDYEQRLLTQTALRMVHKSQKDLIPKFEKYLRDTFLQNSNRLQLEKLLTQAEFATFNQNTLLQEDQKRKLLQFFKEIRSTHRLYIRVLTADEKDIWLEPSKNKNFLPTWNFINQMNEIFGTGSIKIKASPYQGELRKQYRPARA</sequence>
<protein>
    <recommendedName>
        <fullName evidence="2">DNA polymerase III subunit alpha</fullName>
        <ecNumber evidence="1">2.7.7.7</ecNumber>
    </recommendedName>
</protein>
<gene>
    <name evidence="12" type="ORF">LNTAR_15912</name>
</gene>
<evidence type="ECO:0000256" key="3">
    <source>
        <dbReference type="ARBA" id="ARBA00022679"/>
    </source>
</evidence>
<dbReference type="Pfam" id="PF17657">
    <property type="entry name" value="DNA_pol3_finger"/>
    <property type="match status" value="1"/>
</dbReference>
<dbReference type="InterPro" id="IPR004013">
    <property type="entry name" value="PHP_dom"/>
</dbReference>
<organism evidence="12 13">
    <name type="scientific">Lentisphaera araneosa HTCC2155</name>
    <dbReference type="NCBI Taxonomy" id="313628"/>
    <lineage>
        <taxon>Bacteria</taxon>
        <taxon>Pseudomonadati</taxon>
        <taxon>Lentisphaerota</taxon>
        <taxon>Lentisphaeria</taxon>
        <taxon>Lentisphaerales</taxon>
        <taxon>Lentisphaeraceae</taxon>
        <taxon>Lentisphaera</taxon>
    </lineage>
</organism>
<keyword evidence="4" id="KW-0548">Nucleotidyltransferase</keyword>
<dbReference type="Pfam" id="PF14579">
    <property type="entry name" value="HHH_6"/>
    <property type="match status" value="1"/>
</dbReference>
<dbReference type="PANTHER" id="PTHR32294">
    <property type="entry name" value="DNA POLYMERASE III SUBUNIT ALPHA"/>
    <property type="match status" value="1"/>
</dbReference>
<dbReference type="SUPFAM" id="SSF89550">
    <property type="entry name" value="PHP domain-like"/>
    <property type="match status" value="1"/>
</dbReference>
<dbReference type="Proteomes" id="UP000004947">
    <property type="component" value="Unassembled WGS sequence"/>
</dbReference>
<dbReference type="InterPro" id="IPR004805">
    <property type="entry name" value="DnaE2/DnaE/PolC"/>
</dbReference>
<feature type="domain" description="DNA polymerase III alpha subunit finger" evidence="11">
    <location>
        <begin position="548"/>
        <end position="710"/>
    </location>
</feature>
<dbReference type="NCBIfam" id="NF004226">
    <property type="entry name" value="PRK05673.1"/>
    <property type="match status" value="1"/>
</dbReference>
<evidence type="ECO:0000313" key="12">
    <source>
        <dbReference type="EMBL" id="EDM27170.1"/>
    </source>
</evidence>
<comment type="catalytic activity">
    <reaction evidence="7">
        <text>DNA(n) + a 2'-deoxyribonucleoside 5'-triphosphate = DNA(n+1) + diphosphate</text>
        <dbReference type="Rhea" id="RHEA:22508"/>
        <dbReference type="Rhea" id="RHEA-COMP:17339"/>
        <dbReference type="Rhea" id="RHEA-COMP:17340"/>
        <dbReference type="ChEBI" id="CHEBI:33019"/>
        <dbReference type="ChEBI" id="CHEBI:61560"/>
        <dbReference type="ChEBI" id="CHEBI:173112"/>
        <dbReference type="EC" id="2.7.7.7"/>
    </reaction>
</comment>
<dbReference type="GO" id="GO:0008408">
    <property type="term" value="F:3'-5' exonuclease activity"/>
    <property type="evidence" value="ECO:0007669"/>
    <property type="project" value="InterPro"/>
</dbReference>
<dbReference type="GO" id="GO:0003887">
    <property type="term" value="F:DNA-directed DNA polymerase activity"/>
    <property type="evidence" value="ECO:0007669"/>
    <property type="project" value="UniProtKB-KW"/>
</dbReference>
<dbReference type="Gene3D" id="3.20.20.140">
    <property type="entry name" value="Metal-dependent hydrolases"/>
    <property type="match status" value="1"/>
</dbReference>
<dbReference type="InterPro" id="IPR029460">
    <property type="entry name" value="DNAPol_HHH"/>
</dbReference>
<dbReference type="InterPro" id="IPR041931">
    <property type="entry name" value="DNA_pol3_alpha_thumb_dom"/>
</dbReference>
<evidence type="ECO:0000259" key="11">
    <source>
        <dbReference type="Pfam" id="PF17657"/>
    </source>
</evidence>
<dbReference type="InterPro" id="IPR016195">
    <property type="entry name" value="Pol/histidinol_Pase-like"/>
</dbReference>
<dbReference type="Pfam" id="PF02811">
    <property type="entry name" value="PHP"/>
    <property type="match status" value="1"/>
</dbReference>
<feature type="domain" description="Bacterial DNA polymerase III alpha subunit NTPase" evidence="9">
    <location>
        <begin position="277"/>
        <end position="545"/>
    </location>
</feature>
<accession>A6DMI0</accession>
<evidence type="ECO:0000256" key="6">
    <source>
        <dbReference type="ARBA" id="ARBA00022932"/>
    </source>
</evidence>
<dbReference type="GO" id="GO:0006260">
    <property type="term" value="P:DNA replication"/>
    <property type="evidence" value="ECO:0007669"/>
    <property type="project" value="UniProtKB-KW"/>
</dbReference>
<comment type="caution">
    <text evidence="12">The sequence shown here is derived from an EMBL/GenBank/DDBJ whole genome shotgun (WGS) entry which is preliminary data.</text>
</comment>
<reference evidence="12 13" key="1">
    <citation type="journal article" date="2010" name="J. Bacteriol.">
        <title>Genome sequence of Lentisphaera araneosa HTCC2155T, the type species of the order Lentisphaerales in the phylum Lentisphaerae.</title>
        <authorList>
            <person name="Thrash J.C."/>
            <person name="Cho J.C."/>
            <person name="Vergin K.L."/>
            <person name="Morris R.M."/>
            <person name="Giovannoni S.J."/>
        </authorList>
    </citation>
    <scope>NUCLEOTIDE SEQUENCE [LARGE SCALE GENOMIC DNA]</scope>
    <source>
        <strain evidence="12 13">HTCC2155</strain>
    </source>
</reference>
<evidence type="ECO:0000259" key="9">
    <source>
        <dbReference type="Pfam" id="PF07733"/>
    </source>
</evidence>
<evidence type="ECO:0000256" key="2">
    <source>
        <dbReference type="ARBA" id="ARBA00019114"/>
    </source>
</evidence>
<dbReference type="InterPro" id="IPR040982">
    <property type="entry name" value="DNA_pol3_finger"/>
</dbReference>
<evidence type="ECO:0000313" key="13">
    <source>
        <dbReference type="Proteomes" id="UP000004947"/>
    </source>
</evidence>
<dbReference type="eggNOG" id="COG0587">
    <property type="taxonomic scope" value="Bacteria"/>
</dbReference>
<keyword evidence="5" id="KW-0235">DNA replication</keyword>
<keyword evidence="3" id="KW-0808">Transferase</keyword>